<dbReference type="AlphaFoldDB" id="A0A814GVH8"/>
<dbReference type="Proteomes" id="UP000663879">
    <property type="component" value="Unassembled WGS sequence"/>
</dbReference>
<name>A0A814GVH8_9BILA</name>
<dbReference type="EMBL" id="CAJNOC010003869">
    <property type="protein sequence ID" value="CAF1001146.1"/>
    <property type="molecule type" value="Genomic_DNA"/>
</dbReference>
<gene>
    <name evidence="1" type="ORF">OXX778_LOCUS16410</name>
</gene>
<proteinExistence type="predicted"/>
<evidence type="ECO:0000313" key="2">
    <source>
        <dbReference type="Proteomes" id="UP000663879"/>
    </source>
</evidence>
<dbReference type="OrthoDB" id="10054700at2759"/>
<comment type="caution">
    <text evidence="1">The sequence shown here is derived from an EMBL/GenBank/DDBJ whole genome shotgun (WGS) entry which is preliminary data.</text>
</comment>
<keyword evidence="2" id="KW-1185">Reference proteome</keyword>
<sequence>MSRFEVQLKACFNKNLEKNVLNKDLVKFIDAICNSKSLPFASVFGGLLTTTSSICSNSFIRIYKDSDDYDVPFSLYLINVGLASSNKSCCTDLFKDLVKFIDAICNSKSLPFASVFGGLLTTTSSICSNSYIRIYKDSDDYDVPFSLYLINVGLASSNKSCCTDLFKEAFRKMEKFLAEDENIKNTSLDNSATIEALLESLSKPPHSRYQIWDELGTLISSFGLYKPGGGGWDRTFFLTLHNGPKNLLHSTKKYSYDIDNPRLSIFASSHPDTISKLLVSEKQGADAFICRFLIHVFKAERRRLDKLIPFNERFSLDVVLSCIKVLHSKPMFYVFAGDSFTYLSDVCEEYDLIADENEISLPYIAYVYGKSKTHLIRIIGCLSVLNNVFKVLSMLETIPQKKEDFIDSVLGKFFELQDSLVIDIDVVRMAVMVMDYFIDHKLILSDLERVKNSESKKFVEVRIENTQQSNTQEITLSKKTQTLQQRILLTPGSIVFLTPLSRTKHATSDSFSKSGKLLEEKGLGEYGSFLASSNSTRAAKGFKKLEMPTAGSEEELRLVNALFDFGCSLSQYEATLKQDIIQPFFQPQSTPGLSRSLSSKRLPKDTSLYDITNTSKISRQEDDYISSESE</sequence>
<dbReference type="InterPro" id="IPR025048">
    <property type="entry name" value="DUF3987"/>
</dbReference>
<organism evidence="1 2">
    <name type="scientific">Brachionus calyciflorus</name>
    <dbReference type="NCBI Taxonomy" id="104777"/>
    <lineage>
        <taxon>Eukaryota</taxon>
        <taxon>Metazoa</taxon>
        <taxon>Spiralia</taxon>
        <taxon>Gnathifera</taxon>
        <taxon>Rotifera</taxon>
        <taxon>Eurotatoria</taxon>
        <taxon>Monogononta</taxon>
        <taxon>Pseudotrocha</taxon>
        <taxon>Ploima</taxon>
        <taxon>Brachionidae</taxon>
        <taxon>Brachionus</taxon>
    </lineage>
</organism>
<evidence type="ECO:0000313" key="1">
    <source>
        <dbReference type="EMBL" id="CAF1001146.1"/>
    </source>
</evidence>
<reference evidence="1" key="1">
    <citation type="submission" date="2021-02" db="EMBL/GenBank/DDBJ databases">
        <authorList>
            <person name="Nowell W R."/>
        </authorList>
    </citation>
    <scope>NUCLEOTIDE SEQUENCE</scope>
    <source>
        <strain evidence="1">Ploen Becks lab</strain>
    </source>
</reference>
<dbReference type="Pfam" id="PF13148">
    <property type="entry name" value="DUF3987"/>
    <property type="match status" value="1"/>
</dbReference>
<protein>
    <submittedName>
        <fullName evidence="1">Uncharacterized protein</fullName>
    </submittedName>
</protein>
<accession>A0A814GVH8</accession>